<gene>
    <name evidence="4" type="ORF">ACFYWW_02440</name>
</gene>
<dbReference type="PANTHER" id="PTHR35176">
    <property type="entry name" value="HEME OXYGENASE HI_0854-RELATED"/>
    <property type="match status" value="1"/>
</dbReference>
<protein>
    <submittedName>
        <fullName evidence="4">Pyridoxamine 5'-phosphate oxidase family protein</fullName>
    </submittedName>
</protein>
<comment type="caution">
    <text evidence="4">The sequence shown here is derived from an EMBL/GenBank/DDBJ whole genome shotgun (WGS) entry which is preliminary data.</text>
</comment>
<dbReference type="InterPro" id="IPR052019">
    <property type="entry name" value="F420H2_bilvrd_red/Heme_oxyg"/>
</dbReference>
<organism evidence="4 5">
    <name type="scientific">Streptomyces flavidovirens</name>
    <dbReference type="NCBI Taxonomy" id="67298"/>
    <lineage>
        <taxon>Bacteria</taxon>
        <taxon>Bacillati</taxon>
        <taxon>Actinomycetota</taxon>
        <taxon>Actinomycetes</taxon>
        <taxon>Kitasatosporales</taxon>
        <taxon>Streptomycetaceae</taxon>
        <taxon>Streptomyces</taxon>
    </lineage>
</organism>
<dbReference type="SUPFAM" id="SSF50475">
    <property type="entry name" value="FMN-binding split barrel"/>
    <property type="match status" value="1"/>
</dbReference>
<dbReference type="Pfam" id="PF01243">
    <property type="entry name" value="PNPOx_N"/>
    <property type="match status" value="1"/>
</dbReference>
<evidence type="ECO:0000313" key="5">
    <source>
        <dbReference type="Proteomes" id="UP001601976"/>
    </source>
</evidence>
<reference evidence="4 5" key="1">
    <citation type="submission" date="2024-10" db="EMBL/GenBank/DDBJ databases">
        <title>The Natural Products Discovery Center: Release of the First 8490 Sequenced Strains for Exploring Actinobacteria Biosynthetic Diversity.</title>
        <authorList>
            <person name="Kalkreuter E."/>
            <person name="Kautsar S.A."/>
            <person name="Yang D."/>
            <person name="Bader C.D."/>
            <person name="Teijaro C.N."/>
            <person name="Fluegel L."/>
            <person name="Davis C.M."/>
            <person name="Simpson J.R."/>
            <person name="Lauterbach L."/>
            <person name="Steele A.D."/>
            <person name="Gui C."/>
            <person name="Meng S."/>
            <person name="Li G."/>
            <person name="Viehrig K."/>
            <person name="Ye F."/>
            <person name="Su P."/>
            <person name="Kiefer A.F."/>
            <person name="Nichols A."/>
            <person name="Cepeda A.J."/>
            <person name="Yan W."/>
            <person name="Fan B."/>
            <person name="Jiang Y."/>
            <person name="Adhikari A."/>
            <person name="Zheng C.-J."/>
            <person name="Schuster L."/>
            <person name="Cowan T.M."/>
            <person name="Smanski M.J."/>
            <person name="Chevrette M.G."/>
            <person name="De Carvalho L.P.S."/>
            <person name="Shen B."/>
        </authorList>
    </citation>
    <scope>NUCLEOTIDE SEQUENCE [LARGE SCALE GENOMIC DNA]</scope>
    <source>
        <strain evidence="4 5">NPDC003029</strain>
    </source>
</reference>
<keyword evidence="5" id="KW-1185">Reference proteome</keyword>
<evidence type="ECO:0000313" key="4">
    <source>
        <dbReference type="EMBL" id="MFF3337585.1"/>
    </source>
</evidence>
<accession>A0ABW6R7W3</accession>
<dbReference type="RefSeq" id="WP_355716214.1">
    <property type="nucleotide sequence ID" value="NZ_JBEXNP010000004.1"/>
</dbReference>
<dbReference type="Proteomes" id="UP001601976">
    <property type="component" value="Unassembled WGS sequence"/>
</dbReference>
<feature type="domain" description="Pyridoxamine 5'-phosphate oxidase N-terminal" evidence="3">
    <location>
        <begin position="34"/>
        <end position="160"/>
    </location>
</feature>
<dbReference type="InterPro" id="IPR011576">
    <property type="entry name" value="Pyridox_Oxase_N"/>
</dbReference>
<evidence type="ECO:0000256" key="2">
    <source>
        <dbReference type="SAM" id="MobiDB-lite"/>
    </source>
</evidence>
<feature type="compositionally biased region" description="Basic and acidic residues" evidence="2">
    <location>
        <begin position="1"/>
        <end position="28"/>
    </location>
</feature>
<dbReference type="InterPro" id="IPR012349">
    <property type="entry name" value="Split_barrel_FMN-bd"/>
</dbReference>
<proteinExistence type="predicted"/>
<sequence>MDDHLGGGDQHTPKPRTDLDGRYSDENARATPWPEAVTRLEQAELFWLTTVRPDGRPHVTPLLAVWQDEALHFCTGPAERKAKNLATNPHVALTTGANTLREGFDLVVEGKAVWEKDESRLRRLAAAYEAKYGPDWHFDVRDGAFSHEGDRAVVFRVAPVAAFGFGKGVYSQTRWLFS</sequence>
<name>A0ABW6R7W3_9ACTN</name>
<dbReference type="EMBL" id="JBIAPK010000001">
    <property type="protein sequence ID" value="MFF3337585.1"/>
    <property type="molecule type" value="Genomic_DNA"/>
</dbReference>
<dbReference type="Gene3D" id="2.30.110.10">
    <property type="entry name" value="Electron Transport, Fmn-binding Protein, Chain A"/>
    <property type="match status" value="1"/>
</dbReference>
<evidence type="ECO:0000256" key="1">
    <source>
        <dbReference type="ARBA" id="ARBA00023002"/>
    </source>
</evidence>
<dbReference type="PANTHER" id="PTHR35176:SF4">
    <property type="entry name" value="PYRIDOXAMINE 5'-PHOSPHATE OXIDASE-RELATED FMN-BINDING"/>
    <property type="match status" value="1"/>
</dbReference>
<evidence type="ECO:0000259" key="3">
    <source>
        <dbReference type="Pfam" id="PF01243"/>
    </source>
</evidence>
<keyword evidence="1" id="KW-0560">Oxidoreductase</keyword>
<feature type="region of interest" description="Disordered" evidence="2">
    <location>
        <begin position="1"/>
        <end position="30"/>
    </location>
</feature>